<dbReference type="AlphaFoldDB" id="A0A8K0PBM8"/>
<organism evidence="4 5">
    <name type="scientific">Elsinoe batatas</name>
    <dbReference type="NCBI Taxonomy" id="2601811"/>
    <lineage>
        <taxon>Eukaryota</taxon>
        <taxon>Fungi</taxon>
        <taxon>Dikarya</taxon>
        <taxon>Ascomycota</taxon>
        <taxon>Pezizomycotina</taxon>
        <taxon>Dothideomycetes</taxon>
        <taxon>Dothideomycetidae</taxon>
        <taxon>Myriangiales</taxon>
        <taxon>Elsinoaceae</taxon>
        <taxon>Elsinoe</taxon>
    </lineage>
</organism>
<feature type="domain" description="Protein kinase" evidence="3">
    <location>
        <begin position="319"/>
        <end position="502"/>
    </location>
</feature>
<evidence type="ECO:0000313" key="4">
    <source>
        <dbReference type="EMBL" id="KAG8623581.1"/>
    </source>
</evidence>
<dbReference type="PROSITE" id="PS00108">
    <property type="entry name" value="PROTEIN_KINASE_ST"/>
    <property type="match status" value="1"/>
</dbReference>
<comment type="caution">
    <text evidence="4">The sequence shown here is derived from an EMBL/GenBank/DDBJ whole genome shotgun (WGS) entry which is preliminary data.</text>
</comment>
<protein>
    <recommendedName>
        <fullName evidence="6">Protein kinase domain-containing protein</fullName>
    </recommendedName>
</protein>
<dbReference type="InterPro" id="IPR000719">
    <property type="entry name" value="Prot_kinase_dom"/>
</dbReference>
<accession>A0A8K0PBM8</accession>
<evidence type="ECO:0008006" key="6">
    <source>
        <dbReference type="Google" id="ProtNLM"/>
    </source>
</evidence>
<evidence type="ECO:0000259" key="2">
    <source>
        <dbReference type="PROSITE" id="PS50006"/>
    </source>
</evidence>
<dbReference type="GO" id="GO:0005524">
    <property type="term" value="F:ATP binding"/>
    <property type="evidence" value="ECO:0007669"/>
    <property type="project" value="InterPro"/>
</dbReference>
<keyword evidence="5" id="KW-1185">Reference proteome</keyword>
<dbReference type="Proteomes" id="UP000809789">
    <property type="component" value="Unassembled WGS sequence"/>
</dbReference>
<feature type="domain" description="FHA" evidence="2">
    <location>
        <begin position="80"/>
        <end position="136"/>
    </location>
</feature>
<dbReference type="EMBL" id="JAESVG020000010">
    <property type="protein sequence ID" value="KAG8623581.1"/>
    <property type="molecule type" value="Genomic_DNA"/>
</dbReference>
<dbReference type="PANTHER" id="PTHR24347">
    <property type="entry name" value="SERINE/THREONINE-PROTEIN KINASE"/>
    <property type="match status" value="1"/>
</dbReference>
<proteinExistence type="inferred from homology"/>
<dbReference type="OrthoDB" id="4062651at2759"/>
<name>A0A8K0PBM8_9PEZI</name>
<dbReference type="Gene3D" id="1.10.510.10">
    <property type="entry name" value="Transferase(Phosphotransferase) domain 1"/>
    <property type="match status" value="1"/>
</dbReference>
<comment type="similarity">
    <text evidence="1">Belongs to the protein kinase superfamily. CAMK Ser/Thr protein kinase family. CHEK2 subfamily.</text>
</comment>
<reference evidence="4" key="1">
    <citation type="submission" date="2021-07" db="EMBL/GenBank/DDBJ databases">
        <title>Elsinoe batatas strain:CRI-CJ2 Genome sequencing and assembly.</title>
        <authorList>
            <person name="Huang L."/>
        </authorList>
    </citation>
    <scope>NUCLEOTIDE SEQUENCE</scope>
    <source>
        <strain evidence="4">CRI-CJ2</strain>
    </source>
</reference>
<dbReference type="SMART" id="SM00220">
    <property type="entry name" value="S_TKc"/>
    <property type="match status" value="1"/>
</dbReference>
<evidence type="ECO:0000313" key="5">
    <source>
        <dbReference type="Proteomes" id="UP000809789"/>
    </source>
</evidence>
<evidence type="ECO:0000256" key="1">
    <source>
        <dbReference type="ARBA" id="ARBA00005575"/>
    </source>
</evidence>
<dbReference type="SUPFAM" id="SSF56112">
    <property type="entry name" value="Protein kinase-like (PK-like)"/>
    <property type="match status" value="1"/>
</dbReference>
<dbReference type="GO" id="GO:0004672">
    <property type="term" value="F:protein kinase activity"/>
    <property type="evidence" value="ECO:0007669"/>
    <property type="project" value="InterPro"/>
</dbReference>
<dbReference type="InterPro" id="IPR011009">
    <property type="entry name" value="Kinase-like_dom_sf"/>
</dbReference>
<gene>
    <name evidence="4" type="ORF">KVT40_008557</name>
</gene>
<dbReference type="Pfam" id="PF00069">
    <property type="entry name" value="Pkinase"/>
    <property type="match status" value="1"/>
</dbReference>
<dbReference type="PROSITE" id="PS50011">
    <property type="entry name" value="PROTEIN_KINASE_DOM"/>
    <property type="match status" value="1"/>
</dbReference>
<dbReference type="InterPro" id="IPR008271">
    <property type="entry name" value="Ser/Thr_kinase_AS"/>
</dbReference>
<sequence>MSNHVFLVAEALNHEAETAFALPQNAKFVETDDESTLIISKDSHEKSETPPGTLAFQYTPLAKLVFRLNKDNFLDLHIRVAFGRNATMCDVLLAEDETTCVSNTEFLLTFGARPHHRVLLLENKSRNDTMLDFGHAERVQLEQGRRRMLQPSGKTIITAGNVVFSLELGDLPSEDFHAFIQTIQPKAKLPTARGGNLVDPTPQTGVVRVHIPYDFKRGQVRSIALQRVLNLSSTDYRRCIDKLDHRRPGSRSSALGPYLPIGLAASICRYVGAATIAEELEAVLRSGSRNTMLGPFVQLLHGRLPLIRDPADEASLPPTPSDLVIVRHIAKSIYEAREKSGILSFALKTIATSDASASRSKRSLEYSPKILMRLKHSHLVKILGIHRMNDGMQIIMPLITGDLQALLKTHSGHLDEVDNKDIAQQMSSALQYLHNQDILHRDIKPSNILVFTKQLLLHVQLADFGLSAISQASDPMTTFCGTYGYCAPEVWKGVGQTFAMDI</sequence>
<dbReference type="InterPro" id="IPR000253">
    <property type="entry name" value="FHA_dom"/>
</dbReference>
<evidence type="ECO:0000259" key="3">
    <source>
        <dbReference type="PROSITE" id="PS50011"/>
    </source>
</evidence>
<dbReference type="CDD" id="cd00180">
    <property type="entry name" value="PKc"/>
    <property type="match status" value="1"/>
</dbReference>
<dbReference type="PROSITE" id="PS50006">
    <property type="entry name" value="FHA_DOMAIN"/>
    <property type="match status" value="1"/>
</dbReference>